<accession>A0A2K8MSR6</accession>
<name>A0A2K8MSR6_9SPHN</name>
<protein>
    <recommendedName>
        <fullName evidence="3">Peptidoglycan-binding domain-containing protein</fullName>
    </recommendedName>
</protein>
<dbReference type="Proteomes" id="UP000229081">
    <property type="component" value="Chromosome"/>
</dbReference>
<keyword evidence="2" id="KW-1185">Reference proteome</keyword>
<evidence type="ECO:0008006" key="3">
    <source>
        <dbReference type="Google" id="ProtNLM"/>
    </source>
</evidence>
<gene>
    <name evidence="1" type="ORF">CVN68_10465</name>
</gene>
<dbReference type="EMBL" id="CP024923">
    <property type="protein sequence ID" value="ATY34551.1"/>
    <property type="molecule type" value="Genomic_DNA"/>
</dbReference>
<reference evidence="1 2" key="1">
    <citation type="submission" date="2017-11" db="EMBL/GenBank/DDBJ databases">
        <title>Complete genome sequence of Sphingomonas sp. Strain Cra20, a psychrotolerant potential plant growth promoting rhizobacteria.</title>
        <authorList>
            <person name="Luo Y."/>
        </authorList>
    </citation>
    <scope>NUCLEOTIDE SEQUENCE [LARGE SCALE GENOMIC DNA]</scope>
    <source>
        <strain evidence="1 2">Cra20</strain>
    </source>
</reference>
<evidence type="ECO:0000313" key="1">
    <source>
        <dbReference type="EMBL" id="ATY34551.1"/>
    </source>
</evidence>
<evidence type="ECO:0000313" key="2">
    <source>
        <dbReference type="Proteomes" id="UP000229081"/>
    </source>
</evidence>
<sequence>MLSGAAWWHANQARFPNSAAIGDLVPAFRDAVTDFIEALREAGATVKVSATRRNRTRAQLMHYSWRIAHGSIVPKDVPAIPGCAIKWDHKDLARSKQGAQEMVDLFGIAFQPSLTSRHIEGRAIDMTIGWAGTIQLRDKAGKLRALGAPRSGDTNKDLHAIGATYGVRKLVSDPPHWSDDGR</sequence>
<dbReference type="OrthoDB" id="192249at2"/>
<dbReference type="SUPFAM" id="SSF55166">
    <property type="entry name" value="Hedgehog/DD-peptidase"/>
    <property type="match status" value="1"/>
</dbReference>
<dbReference type="AlphaFoldDB" id="A0A2K8MSR6"/>
<organism evidence="1 2">
    <name type="scientific">Sphingomonas psychrotolerans</name>
    <dbReference type="NCBI Taxonomy" id="1327635"/>
    <lineage>
        <taxon>Bacteria</taxon>
        <taxon>Pseudomonadati</taxon>
        <taxon>Pseudomonadota</taxon>
        <taxon>Alphaproteobacteria</taxon>
        <taxon>Sphingomonadales</taxon>
        <taxon>Sphingomonadaceae</taxon>
        <taxon>Sphingomonas</taxon>
    </lineage>
</organism>
<dbReference type="KEGG" id="sphc:CVN68_10465"/>
<dbReference type="InterPro" id="IPR009045">
    <property type="entry name" value="Zn_M74/Hedgehog-like"/>
</dbReference>
<proteinExistence type="predicted"/>